<dbReference type="PROSITE" id="PS50995">
    <property type="entry name" value="HTH_MARR_2"/>
    <property type="match status" value="1"/>
</dbReference>
<reference evidence="6" key="1">
    <citation type="journal article" date="2019" name="Int. J. Syst. Evol. Microbiol.">
        <title>The Global Catalogue of Microorganisms (GCM) 10K type strain sequencing project: providing services to taxonomists for standard genome sequencing and annotation.</title>
        <authorList>
            <consortium name="The Broad Institute Genomics Platform"/>
            <consortium name="The Broad Institute Genome Sequencing Center for Infectious Disease"/>
            <person name="Wu L."/>
            <person name="Ma J."/>
        </authorList>
    </citation>
    <scope>NUCLEOTIDE SEQUENCE [LARGE SCALE GENOMIC DNA]</scope>
    <source>
        <strain evidence="6">DFY41</strain>
    </source>
</reference>
<dbReference type="Pfam" id="PF12802">
    <property type="entry name" value="MarR_2"/>
    <property type="match status" value="1"/>
</dbReference>
<dbReference type="InterPro" id="IPR000835">
    <property type="entry name" value="HTH_MarR-typ"/>
</dbReference>
<dbReference type="InterPro" id="IPR036388">
    <property type="entry name" value="WH-like_DNA-bd_sf"/>
</dbReference>
<sequence>MSAATVTRTETLRRLEQEVGVLIRRVRRVIGERARAVHPDLQPSSYLLLAHVAEAGPQRSSAVAEALGIDKGAVSRQVQHLVDLGLVDRTPDPADGRATLVSASTDAVRRLAEVRGKRRRQLEDRLGDWTDADLDVLVTMLGRYNASLDTPAR</sequence>
<evidence type="ECO:0000256" key="2">
    <source>
        <dbReference type="ARBA" id="ARBA00023125"/>
    </source>
</evidence>
<keyword evidence="2" id="KW-0238">DNA-binding</keyword>
<feature type="domain" description="HTH marR-type" evidence="4">
    <location>
        <begin position="16"/>
        <end position="146"/>
    </location>
</feature>
<dbReference type="SUPFAM" id="SSF46785">
    <property type="entry name" value="Winged helix' DNA-binding domain"/>
    <property type="match status" value="1"/>
</dbReference>
<dbReference type="EMBL" id="JBHSKD010000008">
    <property type="protein sequence ID" value="MFC5176859.1"/>
    <property type="molecule type" value="Genomic_DNA"/>
</dbReference>
<dbReference type="PANTHER" id="PTHR39515:SF2">
    <property type="entry name" value="HTH-TYPE TRANSCRIPTIONAL REGULATOR RV0880"/>
    <property type="match status" value="1"/>
</dbReference>
<dbReference type="SMART" id="SM00347">
    <property type="entry name" value="HTH_MARR"/>
    <property type="match status" value="1"/>
</dbReference>
<evidence type="ECO:0000259" key="4">
    <source>
        <dbReference type="PROSITE" id="PS50995"/>
    </source>
</evidence>
<keyword evidence="1" id="KW-0805">Transcription regulation</keyword>
<dbReference type="PROSITE" id="PS01117">
    <property type="entry name" value="HTH_MARR_1"/>
    <property type="match status" value="1"/>
</dbReference>
<evidence type="ECO:0000313" key="5">
    <source>
        <dbReference type="EMBL" id="MFC5176859.1"/>
    </source>
</evidence>
<dbReference type="InterPro" id="IPR036390">
    <property type="entry name" value="WH_DNA-bd_sf"/>
</dbReference>
<keyword evidence="6" id="KW-1185">Reference proteome</keyword>
<proteinExistence type="predicted"/>
<name>A0ABW0BHQ9_9ACTN</name>
<keyword evidence="3" id="KW-0804">Transcription</keyword>
<dbReference type="RefSeq" id="WP_378589458.1">
    <property type="nucleotide sequence ID" value="NZ_JBHSKD010000008.1"/>
</dbReference>
<dbReference type="InterPro" id="IPR023187">
    <property type="entry name" value="Tscrpt_reg_MarR-type_CS"/>
</dbReference>
<evidence type="ECO:0000313" key="6">
    <source>
        <dbReference type="Proteomes" id="UP001596087"/>
    </source>
</evidence>
<dbReference type="InterPro" id="IPR052526">
    <property type="entry name" value="HTH-type_Bedaq_tolerance"/>
</dbReference>
<dbReference type="Proteomes" id="UP001596087">
    <property type="component" value="Unassembled WGS sequence"/>
</dbReference>
<organism evidence="5 6">
    <name type="scientific">Nocardioides taihuensis</name>
    <dbReference type="NCBI Taxonomy" id="1835606"/>
    <lineage>
        <taxon>Bacteria</taxon>
        <taxon>Bacillati</taxon>
        <taxon>Actinomycetota</taxon>
        <taxon>Actinomycetes</taxon>
        <taxon>Propionibacteriales</taxon>
        <taxon>Nocardioidaceae</taxon>
        <taxon>Nocardioides</taxon>
    </lineage>
</organism>
<protein>
    <submittedName>
        <fullName evidence="5">MarR family winged helix-turn-helix transcriptional regulator</fullName>
    </submittedName>
</protein>
<evidence type="ECO:0000256" key="1">
    <source>
        <dbReference type="ARBA" id="ARBA00023015"/>
    </source>
</evidence>
<comment type="caution">
    <text evidence="5">The sequence shown here is derived from an EMBL/GenBank/DDBJ whole genome shotgun (WGS) entry which is preliminary data.</text>
</comment>
<dbReference type="PANTHER" id="PTHR39515">
    <property type="entry name" value="CONSERVED PROTEIN"/>
    <property type="match status" value="1"/>
</dbReference>
<dbReference type="Gene3D" id="1.10.10.10">
    <property type="entry name" value="Winged helix-like DNA-binding domain superfamily/Winged helix DNA-binding domain"/>
    <property type="match status" value="1"/>
</dbReference>
<evidence type="ECO:0000256" key="3">
    <source>
        <dbReference type="ARBA" id="ARBA00023163"/>
    </source>
</evidence>
<accession>A0ABW0BHQ9</accession>
<gene>
    <name evidence="5" type="ORF">ACFPGP_09260</name>
</gene>